<keyword evidence="2" id="KW-0805">Transcription regulation</keyword>
<dbReference type="Gene3D" id="1.10.10.60">
    <property type="entry name" value="Homeodomain-like"/>
    <property type="match status" value="1"/>
</dbReference>
<organism evidence="6 7">
    <name type="scientific">Pediococcus stilesii</name>
    <dbReference type="NCBI Taxonomy" id="331679"/>
    <lineage>
        <taxon>Bacteria</taxon>
        <taxon>Bacillati</taxon>
        <taxon>Bacillota</taxon>
        <taxon>Bacilli</taxon>
        <taxon>Lactobacillales</taxon>
        <taxon>Lactobacillaceae</taxon>
        <taxon>Pediococcus</taxon>
    </lineage>
</organism>
<dbReference type="InterPro" id="IPR007630">
    <property type="entry name" value="RNA_pol_sigma70_r4"/>
</dbReference>
<dbReference type="AlphaFoldDB" id="A0A5R9BUC7"/>
<dbReference type="GO" id="GO:0003700">
    <property type="term" value="F:DNA-binding transcription factor activity"/>
    <property type="evidence" value="ECO:0007669"/>
    <property type="project" value="InterPro"/>
</dbReference>
<dbReference type="Gene3D" id="3.40.50.1360">
    <property type="match status" value="1"/>
</dbReference>
<dbReference type="InterPro" id="IPR001387">
    <property type="entry name" value="Cro/C1-type_HTH"/>
</dbReference>
<dbReference type="EMBL" id="VBTH01000013">
    <property type="protein sequence ID" value="TLQ03853.1"/>
    <property type="molecule type" value="Genomic_DNA"/>
</dbReference>
<keyword evidence="3" id="KW-0238">DNA-binding</keyword>
<evidence type="ECO:0000256" key="2">
    <source>
        <dbReference type="ARBA" id="ARBA00023015"/>
    </source>
</evidence>
<dbReference type="InterPro" id="IPR013324">
    <property type="entry name" value="RNA_pol_sigma_r3/r4-like"/>
</dbReference>
<evidence type="ECO:0000259" key="5">
    <source>
        <dbReference type="PROSITE" id="PS50943"/>
    </source>
</evidence>
<dbReference type="InterPro" id="IPR037171">
    <property type="entry name" value="NagB/RpiA_transferase-like"/>
</dbReference>
<reference evidence="6 7" key="1">
    <citation type="submission" date="2019-05" db="EMBL/GenBank/DDBJ databases">
        <title>The metagenome of a microbial culture collection derived from dairy environment covers the genomic content of the human microbiome.</title>
        <authorList>
            <person name="Roder T."/>
            <person name="Wuthrich D."/>
            <person name="Sattari Z."/>
            <person name="Von Ah U."/>
            <person name="Bar C."/>
            <person name="Ronchi F."/>
            <person name="Macpherson A.J."/>
            <person name="Ganal-Vonarburg S.C."/>
            <person name="Bruggmann R."/>
            <person name="Vergeres G."/>
        </authorList>
    </citation>
    <scope>NUCLEOTIDE SEQUENCE [LARGE SCALE GENOMIC DNA]</scope>
    <source>
        <strain evidence="6 7">FAM 18815</strain>
    </source>
</reference>
<dbReference type="PANTHER" id="PTHR34294">
    <property type="entry name" value="TRANSCRIPTIONAL REGULATOR-RELATED"/>
    <property type="match status" value="1"/>
</dbReference>
<dbReference type="Pfam" id="PF04545">
    <property type="entry name" value="Sigma70_r4"/>
    <property type="match status" value="1"/>
</dbReference>
<dbReference type="InterPro" id="IPR007324">
    <property type="entry name" value="Sugar-bd_dom_put"/>
</dbReference>
<dbReference type="InterPro" id="IPR051054">
    <property type="entry name" value="SorC_transcr_regulators"/>
</dbReference>
<proteinExistence type="inferred from homology"/>
<dbReference type="GO" id="GO:0030246">
    <property type="term" value="F:carbohydrate binding"/>
    <property type="evidence" value="ECO:0007669"/>
    <property type="project" value="InterPro"/>
</dbReference>
<evidence type="ECO:0000313" key="6">
    <source>
        <dbReference type="EMBL" id="TLQ03853.1"/>
    </source>
</evidence>
<dbReference type="Proteomes" id="UP000305541">
    <property type="component" value="Unassembled WGS sequence"/>
</dbReference>
<comment type="similarity">
    <text evidence="1">Belongs to the SorC transcriptional regulatory family.</text>
</comment>
<dbReference type="PANTHER" id="PTHR34294:SF1">
    <property type="entry name" value="TRANSCRIPTIONAL REGULATOR LSRR"/>
    <property type="match status" value="1"/>
</dbReference>
<evidence type="ECO:0000256" key="1">
    <source>
        <dbReference type="ARBA" id="ARBA00010466"/>
    </source>
</evidence>
<gene>
    <name evidence="6" type="ORF">FEZ51_07520</name>
</gene>
<dbReference type="PROSITE" id="PS50943">
    <property type="entry name" value="HTH_CROC1"/>
    <property type="match status" value="1"/>
</dbReference>
<evidence type="ECO:0000313" key="7">
    <source>
        <dbReference type="Proteomes" id="UP000305541"/>
    </source>
</evidence>
<sequence>MEKRQDNFKKIKLALKVCHLYYEDGLSQNEIAKQLGISRPTISRLLTYARDNNLVRIEISDPINDLGVIEKKLEDKYKLKKVLISFDATDNSHLINEKLGELTANYLDQIVTDNSSIGISWGKTIESVADHLHNSTRNGVSVVQLKGSVSSSDMNNFANDIVKKFSAAFHTNALTLPLPVIFDDSVTKEIVLKDRFISEIIHAGERTNIALFTAGTVRSDAMLFNLGYFNKNEINRLQSNAVGDIVSRFISRNGSVADSTINERTVGISLEELKHKEYAILVAGSSRKVQPIHAALIGGYANVLITDSQSAETLLSM</sequence>
<keyword evidence="4" id="KW-0804">Transcription</keyword>
<dbReference type="SUPFAM" id="SSF88659">
    <property type="entry name" value="Sigma3 and sigma4 domains of RNA polymerase sigma factors"/>
    <property type="match status" value="1"/>
</dbReference>
<comment type="caution">
    <text evidence="6">The sequence shown here is derived from an EMBL/GenBank/DDBJ whole genome shotgun (WGS) entry which is preliminary data.</text>
</comment>
<dbReference type="GO" id="GO:0006352">
    <property type="term" value="P:DNA-templated transcription initiation"/>
    <property type="evidence" value="ECO:0007669"/>
    <property type="project" value="InterPro"/>
</dbReference>
<dbReference type="GO" id="GO:0003677">
    <property type="term" value="F:DNA binding"/>
    <property type="evidence" value="ECO:0007669"/>
    <property type="project" value="UniProtKB-KW"/>
</dbReference>
<name>A0A5R9BUC7_9LACO</name>
<accession>A0A5R9BUC7</accession>
<evidence type="ECO:0000256" key="4">
    <source>
        <dbReference type="ARBA" id="ARBA00023163"/>
    </source>
</evidence>
<protein>
    <submittedName>
        <fullName evidence="6">Sugar-binding transcriptional regulator</fullName>
    </submittedName>
</protein>
<dbReference type="Pfam" id="PF04198">
    <property type="entry name" value="Sugar-bind"/>
    <property type="match status" value="1"/>
</dbReference>
<dbReference type="OrthoDB" id="58802at2"/>
<evidence type="ECO:0000256" key="3">
    <source>
        <dbReference type="ARBA" id="ARBA00023125"/>
    </source>
</evidence>
<dbReference type="SUPFAM" id="SSF100950">
    <property type="entry name" value="NagB/RpiA/CoA transferase-like"/>
    <property type="match status" value="1"/>
</dbReference>
<dbReference type="RefSeq" id="WP_138474607.1">
    <property type="nucleotide sequence ID" value="NZ_VBTH01000013.1"/>
</dbReference>
<feature type="domain" description="HTH cro/C1-type" evidence="5">
    <location>
        <begin position="25"/>
        <end position="45"/>
    </location>
</feature>